<feature type="transmembrane region" description="Helical" evidence="2">
    <location>
        <begin position="148"/>
        <end position="170"/>
    </location>
</feature>
<dbReference type="InterPro" id="IPR006029">
    <property type="entry name" value="Neurotrans-gated_channel_TM"/>
</dbReference>
<evidence type="ECO:0000313" key="5">
    <source>
        <dbReference type="Proteomes" id="UP000828390"/>
    </source>
</evidence>
<keyword evidence="5" id="KW-1185">Reference proteome</keyword>
<organism evidence="4 5">
    <name type="scientific">Dreissena polymorpha</name>
    <name type="common">Zebra mussel</name>
    <name type="synonym">Mytilus polymorpha</name>
    <dbReference type="NCBI Taxonomy" id="45954"/>
    <lineage>
        <taxon>Eukaryota</taxon>
        <taxon>Metazoa</taxon>
        <taxon>Spiralia</taxon>
        <taxon>Lophotrochozoa</taxon>
        <taxon>Mollusca</taxon>
        <taxon>Bivalvia</taxon>
        <taxon>Autobranchia</taxon>
        <taxon>Heteroconchia</taxon>
        <taxon>Euheterodonta</taxon>
        <taxon>Imparidentia</taxon>
        <taxon>Neoheterodontei</taxon>
        <taxon>Myida</taxon>
        <taxon>Dreissenoidea</taxon>
        <taxon>Dreissenidae</taxon>
        <taxon>Dreissena</taxon>
    </lineage>
</organism>
<proteinExistence type="predicted"/>
<gene>
    <name evidence="4" type="ORF">DPMN_137323</name>
</gene>
<feature type="domain" description="Neurotransmitter-gated ion-channel transmembrane" evidence="3">
    <location>
        <begin position="3"/>
        <end position="108"/>
    </location>
</feature>
<dbReference type="SUPFAM" id="SSF90112">
    <property type="entry name" value="Neurotransmitter-gated ion-channel transmembrane pore"/>
    <property type="match status" value="1"/>
</dbReference>
<sequence length="200" mass="22304">MVPLVFLIPKESGERLSLAVTGLLAVSVYMSLVAGSLQSSLDPMPLINVCMFVWFLSNAAIVIIVMLDSALRLKKETKHVPSVCDPIVTFAKRLRCESKKVSEQDSSEEDIEMVSHNDGTHNRNDRGKSNIQDRKITWQYVSRALDTYMIVIIYAIKLVFAVCVFCVLYYGDVDKSSPRVQAARLESIISQAIVCEDNGL</sequence>
<keyword evidence="2" id="KW-0472">Membrane</keyword>
<dbReference type="EMBL" id="JAIWYP010000006">
    <property type="protein sequence ID" value="KAH3808961.1"/>
    <property type="molecule type" value="Genomic_DNA"/>
</dbReference>
<keyword evidence="2" id="KW-1133">Transmembrane helix</keyword>
<dbReference type="Gene3D" id="1.20.58.390">
    <property type="entry name" value="Neurotransmitter-gated ion-channel transmembrane domain"/>
    <property type="match status" value="1"/>
</dbReference>
<feature type="compositionally biased region" description="Basic and acidic residues" evidence="1">
    <location>
        <begin position="113"/>
        <end position="128"/>
    </location>
</feature>
<keyword evidence="2" id="KW-0812">Transmembrane</keyword>
<protein>
    <recommendedName>
        <fullName evidence="3">Neurotransmitter-gated ion-channel transmembrane domain-containing protein</fullName>
    </recommendedName>
</protein>
<dbReference type="OrthoDB" id="6097796at2759"/>
<reference evidence="4" key="1">
    <citation type="journal article" date="2019" name="bioRxiv">
        <title>The Genome of the Zebra Mussel, Dreissena polymorpha: A Resource for Invasive Species Research.</title>
        <authorList>
            <person name="McCartney M.A."/>
            <person name="Auch B."/>
            <person name="Kono T."/>
            <person name="Mallez S."/>
            <person name="Zhang Y."/>
            <person name="Obille A."/>
            <person name="Becker A."/>
            <person name="Abrahante J.E."/>
            <person name="Garbe J."/>
            <person name="Badalamenti J.P."/>
            <person name="Herman A."/>
            <person name="Mangelson H."/>
            <person name="Liachko I."/>
            <person name="Sullivan S."/>
            <person name="Sone E.D."/>
            <person name="Koren S."/>
            <person name="Silverstein K.A.T."/>
            <person name="Beckman K.B."/>
            <person name="Gohl D.M."/>
        </authorList>
    </citation>
    <scope>NUCLEOTIDE SEQUENCE</scope>
    <source>
        <strain evidence="4">Duluth1</strain>
        <tissue evidence="4">Whole animal</tissue>
    </source>
</reference>
<dbReference type="AlphaFoldDB" id="A0A9D4G518"/>
<accession>A0A9D4G518</accession>
<dbReference type="InterPro" id="IPR038050">
    <property type="entry name" value="Neuro_actylchol_rec"/>
</dbReference>
<name>A0A9D4G518_DREPO</name>
<dbReference type="GO" id="GO:0016020">
    <property type="term" value="C:membrane"/>
    <property type="evidence" value="ECO:0007669"/>
    <property type="project" value="InterPro"/>
</dbReference>
<feature type="transmembrane region" description="Helical" evidence="2">
    <location>
        <begin position="16"/>
        <end position="34"/>
    </location>
</feature>
<dbReference type="CDD" id="cd19051">
    <property type="entry name" value="LGIC_TM_cation"/>
    <property type="match status" value="1"/>
</dbReference>
<dbReference type="InterPro" id="IPR036719">
    <property type="entry name" value="Neuro-gated_channel_TM_sf"/>
</dbReference>
<dbReference type="Pfam" id="PF02932">
    <property type="entry name" value="Neur_chan_memb"/>
    <property type="match status" value="1"/>
</dbReference>
<evidence type="ECO:0000256" key="2">
    <source>
        <dbReference type="SAM" id="Phobius"/>
    </source>
</evidence>
<evidence type="ECO:0000313" key="4">
    <source>
        <dbReference type="EMBL" id="KAH3808961.1"/>
    </source>
</evidence>
<feature type="transmembrane region" description="Helical" evidence="2">
    <location>
        <begin position="46"/>
        <end position="67"/>
    </location>
</feature>
<feature type="region of interest" description="Disordered" evidence="1">
    <location>
        <begin position="101"/>
        <end position="128"/>
    </location>
</feature>
<comment type="caution">
    <text evidence="4">The sequence shown here is derived from an EMBL/GenBank/DDBJ whole genome shotgun (WGS) entry which is preliminary data.</text>
</comment>
<evidence type="ECO:0000259" key="3">
    <source>
        <dbReference type="Pfam" id="PF02932"/>
    </source>
</evidence>
<reference evidence="4" key="2">
    <citation type="submission" date="2020-11" db="EMBL/GenBank/DDBJ databases">
        <authorList>
            <person name="McCartney M.A."/>
            <person name="Auch B."/>
            <person name="Kono T."/>
            <person name="Mallez S."/>
            <person name="Becker A."/>
            <person name="Gohl D.M."/>
            <person name="Silverstein K.A.T."/>
            <person name="Koren S."/>
            <person name="Bechman K.B."/>
            <person name="Herman A."/>
            <person name="Abrahante J.E."/>
            <person name="Garbe J."/>
        </authorList>
    </citation>
    <scope>NUCLEOTIDE SEQUENCE</scope>
    <source>
        <strain evidence="4">Duluth1</strain>
        <tissue evidence="4">Whole animal</tissue>
    </source>
</reference>
<dbReference type="GO" id="GO:0006811">
    <property type="term" value="P:monoatomic ion transport"/>
    <property type="evidence" value="ECO:0007669"/>
    <property type="project" value="InterPro"/>
</dbReference>
<evidence type="ECO:0000256" key="1">
    <source>
        <dbReference type="SAM" id="MobiDB-lite"/>
    </source>
</evidence>
<dbReference type="Proteomes" id="UP000828390">
    <property type="component" value="Unassembled WGS sequence"/>
</dbReference>